<feature type="region of interest" description="Disordered" evidence="1">
    <location>
        <begin position="118"/>
        <end position="169"/>
    </location>
</feature>
<evidence type="ECO:0000313" key="3">
    <source>
        <dbReference type="EMBL" id="OJG45786.1"/>
    </source>
</evidence>
<evidence type="ECO:0000259" key="2">
    <source>
        <dbReference type="PROSITE" id="PS51782"/>
    </source>
</evidence>
<proteinExistence type="predicted"/>
<organism evidence="3 4">
    <name type="scientific">Enterococcus hermanniensis</name>
    <dbReference type="NCBI Taxonomy" id="249189"/>
    <lineage>
        <taxon>Bacteria</taxon>
        <taxon>Bacillati</taxon>
        <taxon>Bacillota</taxon>
        <taxon>Bacilli</taxon>
        <taxon>Lactobacillales</taxon>
        <taxon>Enterococcaceae</taxon>
        <taxon>Enterococcus</taxon>
    </lineage>
</organism>
<dbReference type="SMART" id="SM00257">
    <property type="entry name" value="LysM"/>
    <property type="match status" value="1"/>
</dbReference>
<dbReference type="InterPro" id="IPR018392">
    <property type="entry name" value="LysM"/>
</dbReference>
<dbReference type="STRING" id="249189.RV04_GL001552"/>
<dbReference type="Gene3D" id="3.10.350.10">
    <property type="entry name" value="LysM domain"/>
    <property type="match status" value="1"/>
</dbReference>
<feature type="domain" description="LysM" evidence="2">
    <location>
        <begin position="56"/>
        <end position="103"/>
    </location>
</feature>
<protein>
    <submittedName>
        <fullName evidence="3">Peptidoglycan-binding protein LysM</fullName>
    </submittedName>
</protein>
<keyword evidence="4" id="KW-1185">Reference proteome</keyword>
<dbReference type="EMBL" id="JXKQ01000004">
    <property type="protein sequence ID" value="OJG45786.1"/>
    <property type="molecule type" value="Genomic_DNA"/>
</dbReference>
<dbReference type="Proteomes" id="UP000182077">
    <property type="component" value="Unassembled WGS sequence"/>
</dbReference>
<gene>
    <name evidence="3" type="ORF">RV04_GL001552</name>
</gene>
<name>A0A1L8TN98_9ENTE</name>
<dbReference type="AlphaFoldDB" id="A0A1L8TN98"/>
<comment type="caution">
    <text evidence="3">The sequence shown here is derived from an EMBL/GenBank/DDBJ whole genome shotgun (WGS) entry which is preliminary data.</text>
</comment>
<evidence type="ECO:0000313" key="4">
    <source>
        <dbReference type="Proteomes" id="UP000182077"/>
    </source>
</evidence>
<dbReference type="Pfam" id="PF01476">
    <property type="entry name" value="LysM"/>
    <property type="match status" value="1"/>
</dbReference>
<sequence>MSIDGKVYLVVEMTDLNFKTFGGIYIMKFGKTLVLTALLTAGAAFGLGTNDAHAAENYIVKSGDTLSKISIKFAGDNSLVNSIAKDNSISNVNMIFEGENLTINTDAKGNTTVTPVQTTQATTQQTAPVATTSTATTQETTPTEQATATSTAATTSTATTTAATTSTSTNAAKEWIAQKESSGSYTATNGQYIGRYQLSASYLNGDYSEANQERVADQYVTSRYGSWEGAQAFWQANGWY</sequence>
<evidence type="ECO:0000256" key="1">
    <source>
        <dbReference type="SAM" id="MobiDB-lite"/>
    </source>
</evidence>
<dbReference type="SUPFAM" id="SSF54106">
    <property type="entry name" value="LysM domain"/>
    <property type="match status" value="1"/>
</dbReference>
<accession>A0A1L8TN98</accession>
<dbReference type="CDD" id="cd00118">
    <property type="entry name" value="LysM"/>
    <property type="match status" value="1"/>
</dbReference>
<reference evidence="3 4" key="1">
    <citation type="submission" date="2014-12" db="EMBL/GenBank/DDBJ databases">
        <title>Draft genome sequences of 29 type strains of Enterococci.</title>
        <authorList>
            <person name="Zhong Z."/>
            <person name="Sun Z."/>
            <person name="Liu W."/>
            <person name="Zhang W."/>
            <person name="Zhang H."/>
        </authorList>
    </citation>
    <scope>NUCLEOTIDE SEQUENCE [LARGE SCALE GENOMIC DNA]</scope>
    <source>
        <strain evidence="3 4">DSM 17122</strain>
    </source>
</reference>
<dbReference type="InterPro" id="IPR036779">
    <property type="entry name" value="LysM_dom_sf"/>
</dbReference>
<dbReference type="PROSITE" id="PS51782">
    <property type="entry name" value="LYSM"/>
    <property type="match status" value="1"/>
</dbReference>